<keyword evidence="8" id="KW-1003">Cell membrane</keyword>
<feature type="domain" description="3-deoxy-D-manno-octulosonic-acid transferase N-terminal" evidence="9">
    <location>
        <begin position="38"/>
        <end position="212"/>
    </location>
</feature>
<keyword evidence="8" id="KW-0448">Lipopolysaccharide biosynthesis</keyword>
<organism evidence="10 11">
    <name type="scientific">Roseibium salinum</name>
    <dbReference type="NCBI Taxonomy" id="1604349"/>
    <lineage>
        <taxon>Bacteria</taxon>
        <taxon>Pseudomonadati</taxon>
        <taxon>Pseudomonadota</taxon>
        <taxon>Alphaproteobacteria</taxon>
        <taxon>Hyphomicrobiales</taxon>
        <taxon>Stappiaceae</taxon>
        <taxon>Roseibium</taxon>
    </lineage>
</organism>
<comment type="pathway">
    <text evidence="2 8">Bacterial outer membrane biogenesis; LPS core biosynthesis.</text>
</comment>
<evidence type="ECO:0000259" key="9">
    <source>
        <dbReference type="Pfam" id="PF04413"/>
    </source>
</evidence>
<sequence>MAKPPFISFYRGLSRALVPLFHLLFWWRSRAGKEIGQRKGERFGWSQRQRPSGRLVWIHAASVGETMSVLPLIDALSASGNRVLLTTVTVTAADIAASRLPEGSVHQFIPFDSPGPMARFLDHWSPDLAMVVESEVWPCLFDELRSRGIPFVLVNGRLSDKSHRNWSMLPGASGYIFRCLDLVLAQSAADAQRFRRLGCRRVETPGNLKFDASEPLADEGEVSGLQARIGDRPVWLAALTHPGEDEIALDAYGRLRREFPDLLLLLVPRHPVRADDILGLVGQQGLNGVLRSSGRKIEPSTHVYLGDTLGEMGLFYRLAPVTFLGGSFNDAGGHNPLEAALVGSALVTGPRVSNARAIYKEFWNGGAALRVPDPVDLAEHVAGLLRDPRKARDQAAKARAMVEAGRGALEKTLFLLQPYLPRDGAGRTPEALREHGS</sequence>
<protein>
    <recommendedName>
        <fullName evidence="4 8">3-deoxy-D-manno-octulosonic acid transferase</fullName>
        <shortName evidence="8">Kdo transferase</shortName>
        <ecNumber evidence="3 8">2.4.99.12</ecNumber>
    </recommendedName>
    <alternativeName>
        <fullName evidence="6 8">Lipid IV(A) 3-deoxy-D-manno-octulosonic acid transferase</fullName>
    </alternativeName>
</protein>
<dbReference type="PANTHER" id="PTHR42755">
    <property type="entry name" value="3-DEOXY-MANNO-OCTULOSONATE CYTIDYLYLTRANSFERASE"/>
    <property type="match status" value="1"/>
</dbReference>
<evidence type="ECO:0000256" key="3">
    <source>
        <dbReference type="ARBA" id="ARBA00012621"/>
    </source>
</evidence>
<dbReference type="Pfam" id="PF04413">
    <property type="entry name" value="Glycos_transf_N"/>
    <property type="match status" value="1"/>
</dbReference>
<comment type="function">
    <text evidence="1 8">Involved in lipopolysaccharide (LPS) biosynthesis. Catalyzes the transfer of 3-deoxy-D-manno-octulosonate (Kdo) residue(s) from CMP-Kdo to lipid IV(A), the tetraacyldisaccharide-1,4'-bisphosphate precursor of lipid A.</text>
</comment>
<dbReference type="EMBL" id="JAPEVI010000003">
    <property type="protein sequence ID" value="MCX2723837.1"/>
    <property type="molecule type" value="Genomic_DNA"/>
</dbReference>
<evidence type="ECO:0000256" key="5">
    <source>
        <dbReference type="ARBA" id="ARBA00022679"/>
    </source>
</evidence>
<reference evidence="10 11" key="1">
    <citation type="journal article" date="2016" name="Int. J. Syst. Evol. Microbiol.">
        <title>Labrenzia salina sp. nov., isolated from the rhizosphere of the halophyte Arthrocnemum macrostachyum.</title>
        <authorList>
            <person name="Camacho M."/>
            <person name="Redondo-Gomez S."/>
            <person name="Rodriguez-Llorente I."/>
            <person name="Rohde M."/>
            <person name="Sproer C."/>
            <person name="Schumann P."/>
            <person name="Klenk H.P."/>
            <person name="Montero-Calasanz M.D.C."/>
        </authorList>
    </citation>
    <scope>NUCLEOTIDE SEQUENCE [LARGE SCALE GENOMIC DNA]</scope>
    <source>
        <strain evidence="10 11">DSM 29163</strain>
    </source>
</reference>
<name>A0ABT3R3K6_9HYPH</name>
<evidence type="ECO:0000256" key="1">
    <source>
        <dbReference type="ARBA" id="ARBA00003394"/>
    </source>
</evidence>
<keyword evidence="11" id="KW-1185">Reference proteome</keyword>
<dbReference type="InterPro" id="IPR007507">
    <property type="entry name" value="Glycos_transf_N"/>
</dbReference>
<comment type="caution">
    <text evidence="10">The sequence shown here is derived from an EMBL/GenBank/DDBJ whole genome shotgun (WGS) entry which is preliminary data.</text>
</comment>
<evidence type="ECO:0000256" key="2">
    <source>
        <dbReference type="ARBA" id="ARBA00004713"/>
    </source>
</evidence>
<comment type="catalytic activity">
    <reaction evidence="7 8">
        <text>lipid IVA (E. coli) + CMP-3-deoxy-beta-D-manno-octulosonate = alpha-Kdo-(2-&gt;6)-lipid IVA (E. coli) + CMP + H(+)</text>
        <dbReference type="Rhea" id="RHEA:28066"/>
        <dbReference type="ChEBI" id="CHEBI:15378"/>
        <dbReference type="ChEBI" id="CHEBI:58603"/>
        <dbReference type="ChEBI" id="CHEBI:60364"/>
        <dbReference type="ChEBI" id="CHEBI:60377"/>
        <dbReference type="ChEBI" id="CHEBI:85987"/>
        <dbReference type="EC" id="2.4.99.12"/>
    </reaction>
</comment>
<dbReference type="EC" id="2.4.99.12" evidence="3 8"/>
<keyword evidence="8" id="KW-0472">Membrane</keyword>
<comment type="subcellular location">
    <subcellularLocation>
        <location evidence="8">Cell membrane</location>
    </subcellularLocation>
</comment>
<dbReference type="Proteomes" id="UP001300261">
    <property type="component" value="Unassembled WGS sequence"/>
</dbReference>
<dbReference type="PANTHER" id="PTHR42755:SF1">
    <property type="entry name" value="3-DEOXY-D-MANNO-OCTULOSONIC ACID TRANSFERASE, MITOCHONDRIAL-RELATED"/>
    <property type="match status" value="1"/>
</dbReference>
<dbReference type="GO" id="GO:0016740">
    <property type="term" value="F:transferase activity"/>
    <property type="evidence" value="ECO:0007669"/>
    <property type="project" value="UniProtKB-KW"/>
</dbReference>
<evidence type="ECO:0000256" key="6">
    <source>
        <dbReference type="ARBA" id="ARBA00031445"/>
    </source>
</evidence>
<proteinExistence type="inferred from homology"/>
<gene>
    <name evidence="10" type="ORF">ON753_15900</name>
</gene>
<dbReference type="InterPro" id="IPR039901">
    <property type="entry name" value="Kdotransferase"/>
</dbReference>
<dbReference type="InterPro" id="IPR038107">
    <property type="entry name" value="Glycos_transf_N_sf"/>
</dbReference>
<dbReference type="Gene3D" id="3.40.50.2000">
    <property type="entry name" value="Glycogen Phosphorylase B"/>
    <property type="match status" value="1"/>
</dbReference>
<keyword evidence="5 8" id="KW-0808">Transferase</keyword>
<dbReference type="SUPFAM" id="SSF53756">
    <property type="entry name" value="UDP-Glycosyltransferase/glycogen phosphorylase"/>
    <property type="match status" value="1"/>
</dbReference>
<evidence type="ECO:0000256" key="7">
    <source>
        <dbReference type="ARBA" id="ARBA00049183"/>
    </source>
</evidence>
<accession>A0ABT3R3K6</accession>
<comment type="similarity">
    <text evidence="8">Belongs to the glycosyltransferase group 1 family.</text>
</comment>
<dbReference type="RefSeq" id="WP_265963593.1">
    <property type="nucleotide sequence ID" value="NZ_JAPEVI010000003.1"/>
</dbReference>
<evidence type="ECO:0000313" key="11">
    <source>
        <dbReference type="Proteomes" id="UP001300261"/>
    </source>
</evidence>
<dbReference type="Gene3D" id="3.40.50.11720">
    <property type="entry name" value="3-Deoxy-D-manno-octulosonic-acid transferase, N-terminal domain"/>
    <property type="match status" value="1"/>
</dbReference>
<evidence type="ECO:0000256" key="4">
    <source>
        <dbReference type="ARBA" id="ARBA00019077"/>
    </source>
</evidence>
<evidence type="ECO:0000256" key="8">
    <source>
        <dbReference type="RuleBase" id="RU365103"/>
    </source>
</evidence>
<evidence type="ECO:0000313" key="10">
    <source>
        <dbReference type="EMBL" id="MCX2723837.1"/>
    </source>
</evidence>